<dbReference type="RefSeq" id="WP_073596972.1">
    <property type="nucleotide sequence ID" value="NZ_MRCE01000051.1"/>
</dbReference>
<accession>A0A1U7I5A3</accession>
<organism evidence="1 2">
    <name type="scientific">[Phormidium ambiguum] IAM M-71</name>
    <dbReference type="NCBI Taxonomy" id="454136"/>
    <lineage>
        <taxon>Bacteria</taxon>
        <taxon>Bacillati</taxon>
        <taxon>Cyanobacteriota</taxon>
        <taxon>Cyanophyceae</taxon>
        <taxon>Oscillatoriophycideae</taxon>
        <taxon>Aerosakkonematales</taxon>
        <taxon>Aerosakkonemataceae</taxon>
        <taxon>Floridanema</taxon>
    </lineage>
</organism>
<protein>
    <submittedName>
        <fullName evidence="1">Uncharacterized protein</fullName>
    </submittedName>
</protein>
<dbReference type="AlphaFoldDB" id="A0A1U7I5A3"/>
<dbReference type="OrthoDB" id="583279at2"/>
<evidence type="ECO:0000313" key="1">
    <source>
        <dbReference type="EMBL" id="OKH31384.1"/>
    </source>
</evidence>
<evidence type="ECO:0000313" key="2">
    <source>
        <dbReference type="Proteomes" id="UP000185860"/>
    </source>
</evidence>
<proteinExistence type="predicted"/>
<dbReference type="STRING" id="454136.NIES2119_29045"/>
<reference evidence="1 2" key="1">
    <citation type="submission" date="2016-11" db="EMBL/GenBank/DDBJ databases">
        <title>Draft Genome Sequences of Nine Cyanobacterial Strains from Diverse Habitats.</title>
        <authorList>
            <person name="Zhu T."/>
            <person name="Hou S."/>
            <person name="Lu X."/>
            <person name="Hess W.R."/>
        </authorList>
    </citation>
    <scope>NUCLEOTIDE SEQUENCE [LARGE SCALE GENOMIC DNA]</scope>
    <source>
        <strain evidence="1 2">IAM M-71</strain>
    </source>
</reference>
<name>A0A1U7I5A3_9CYAN</name>
<comment type="caution">
    <text evidence="1">The sequence shown here is derived from an EMBL/GenBank/DDBJ whole genome shotgun (WGS) entry which is preliminary data.</text>
</comment>
<dbReference type="Proteomes" id="UP000185860">
    <property type="component" value="Unassembled WGS sequence"/>
</dbReference>
<dbReference type="EMBL" id="MRCE01000051">
    <property type="protein sequence ID" value="OKH31384.1"/>
    <property type="molecule type" value="Genomic_DNA"/>
</dbReference>
<gene>
    <name evidence="1" type="ORF">NIES2119_29045</name>
</gene>
<sequence>MSEEKQRIWYQLRCQPYSDSDEGILLNYLLNHPVYDHKEAAFKAFKAFWKAVAYQNSGVASSEQVHQLGWDCIEALLNHVDYICANLELNRQQLGSLLVARGCAHHPECSPYFLGLKYQTESQIPSVIPNSTPREPANKPEEPAVEFDDFEADTDVFNLANFDPAMLGPTFS</sequence>